<keyword evidence="2" id="KW-0812">Transmembrane</keyword>
<gene>
    <name evidence="3" type="ORF">GCM10009755_01950</name>
</gene>
<dbReference type="Proteomes" id="UP001500755">
    <property type="component" value="Unassembled WGS sequence"/>
</dbReference>
<feature type="transmembrane region" description="Helical" evidence="2">
    <location>
        <begin position="44"/>
        <end position="64"/>
    </location>
</feature>
<organism evidence="3 4">
    <name type="scientific">Brevibacterium samyangense</name>
    <dbReference type="NCBI Taxonomy" id="366888"/>
    <lineage>
        <taxon>Bacteria</taxon>
        <taxon>Bacillati</taxon>
        <taxon>Actinomycetota</taxon>
        <taxon>Actinomycetes</taxon>
        <taxon>Micrococcales</taxon>
        <taxon>Brevibacteriaceae</taxon>
        <taxon>Brevibacterium</taxon>
    </lineage>
</organism>
<evidence type="ECO:0008006" key="5">
    <source>
        <dbReference type="Google" id="ProtNLM"/>
    </source>
</evidence>
<evidence type="ECO:0000256" key="1">
    <source>
        <dbReference type="SAM" id="MobiDB-lite"/>
    </source>
</evidence>
<keyword evidence="4" id="KW-1185">Reference proteome</keyword>
<dbReference type="EMBL" id="BAAANO010000002">
    <property type="protein sequence ID" value="GAA1998304.1"/>
    <property type="molecule type" value="Genomic_DNA"/>
</dbReference>
<keyword evidence="2" id="KW-1133">Transmembrane helix</keyword>
<protein>
    <recommendedName>
        <fullName evidence="5">PH domain-containing protein</fullName>
    </recommendedName>
</protein>
<comment type="caution">
    <text evidence="3">The sequence shown here is derived from an EMBL/GenBank/DDBJ whole genome shotgun (WGS) entry which is preliminary data.</text>
</comment>
<evidence type="ECO:0000256" key="2">
    <source>
        <dbReference type="SAM" id="Phobius"/>
    </source>
</evidence>
<feature type="region of interest" description="Disordered" evidence="1">
    <location>
        <begin position="1"/>
        <end position="35"/>
    </location>
</feature>
<keyword evidence="2" id="KW-0472">Membrane</keyword>
<name>A0ABN2T5G3_9MICO</name>
<evidence type="ECO:0000313" key="4">
    <source>
        <dbReference type="Proteomes" id="UP001500755"/>
    </source>
</evidence>
<evidence type="ECO:0000313" key="3">
    <source>
        <dbReference type="EMBL" id="GAA1998304.1"/>
    </source>
</evidence>
<accession>A0ABN2T5G3</accession>
<sequence>MPESNGVESRVTEESALRSTAPGAHPTPPNDPPLRRSLPVGRGALWFSFGLGLGMTLVGLLVLWPAGLQPAALAAVTDPLARVLLGIWPLLLAACAAGLLALGTAPGAPREIAASARARILGTGETGVARIRRMRERSRDRRRRVYEVDLVARCSSGLALRSRLVWTLDPVDADRLREGVVIPVRFDRADPARMVLDTRADSRDTACAIDADRAFTRRRRLLAAVGSVRRSSVAALVLGLSAGVLVGLLG</sequence>
<reference evidence="3 4" key="1">
    <citation type="journal article" date="2019" name="Int. J. Syst. Evol. Microbiol.">
        <title>The Global Catalogue of Microorganisms (GCM) 10K type strain sequencing project: providing services to taxonomists for standard genome sequencing and annotation.</title>
        <authorList>
            <consortium name="The Broad Institute Genomics Platform"/>
            <consortium name="The Broad Institute Genome Sequencing Center for Infectious Disease"/>
            <person name="Wu L."/>
            <person name="Ma J."/>
        </authorList>
    </citation>
    <scope>NUCLEOTIDE SEQUENCE [LARGE SCALE GENOMIC DNA]</scope>
    <source>
        <strain evidence="3 4">JCM 14546</strain>
    </source>
</reference>
<proteinExistence type="predicted"/>
<feature type="transmembrane region" description="Helical" evidence="2">
    <location>
        <begin position="227"/>
        <end position="249"/>
    </location>
</feature>
<feature type="transmembrane region" description="Helical" evidence="2">
    <location>
        <begin position="84"/>
        <end position="102"/>
    </location>
</feature>
<dbReference type="RefSeq" id="WP_344306109.1">
    <property type="nucleotide sequence ID" value="NZ_BAAANO010000002.1"/>
</dbReference>